<dbReference type="Pfam" id="PF13116">
    <property type="entry name" value="YhdP"/>
    <property type="match status" value="1"/>
</dbReference>
<comment type="caution">
    <text evidence="2">The sequence shown here is derived from an EMBL/GenBank/DDBJ whole genome shotgun (WGS) entry which is preliminary data.</text>
</comment>
<dbReference type="PANTHER" id="PTHR38690:SF1">
    <property type="entry name" value="PROTEASE"/>
    <property type="match status" value="1"/>
</dbReference>
<accession>A0A1B8P501</accession>
<name>A0A1B8P501_HALEL</name>
<dbReference type="Proteomes" id="UP000092504">
    <property type="component" value="Unassembled WGS sequence"/>
</dbReference>
<proteinExistence type="predicted"/>
<dbReference type="PATRIC" id="fig|2746.7.peg.1686"/>
<evidence type="ECO:0000313" key="3">
    <source>
        <dbReference type="Proteomes" id="UP000092504"/>
    </source>
</evidence>
<dbReference type="InterPro" id="IPR011836">
    <property type="entry name" value="YhdP"/>
</dbReference>
<protein>
    <recommendedName>
        <fullName evidence="1">YhdP central domain-containing protein</fullName>
    </recommendedName>
</protein>
<evidence type="ECO:0000259" key="1">
    <source>
        <dbReference type="Pfam" id="PF13116"/>
    </source>
</evidence>
<dbReference type="AlphaFoldDB" id="A0A1B8P501"/>
<evidence type="ECO:0000313" key="2">
    <source>
        <dbReference type="EMBL" id="OBX37283.1"/>
    </source>
</evidence>
<gene>
    <name evidence="2" type="ORF">A8U91_01641</name>
</gene>
<organism evidence="2 3">
    <name type="scientific">Halomonas elongata</name>
    <dbReference type="NCBI Taxonomy" id="2746"/>
    <lineage>
        <taxon>Bacteria</taxon>
        <taxon>Pseudomonadati</taxon>
        <taxon>Pseudomonadota</taxon>
        <taxon>Gammaproteobacteria</taxon>
        <taxon>Oceanospirillales</taxon>
        <taxon>Halomonadaceae</taxon>
        <taxon>Halomonas</taxon>
    </lineage>
</organism>
<sequence length="319" mass="34162">MISGETPWKGRLGVDGPHPTLTLDSELRGLGIDLPDPLGKAPATSRPLHLDIALADRTRLSGRLGSNLGLRWQQGAPGRGQVWIGRDAPSDWPAEPGWSVQAYLPRLAPAAWGSALSPLIDGGRNGTAADVGVSRVTLDTDCLSVGERCLGSLIVDGGPQADGWRLALDGSLLSGRLEYRPRRHVPLDIRLDRLRLDDLVPDDSVAATSQDSGQLFQELDVPPTPIPMPDGIGKVPAGQLSVESLHWQSSTFGPFSANWRTSPDQLVLDPVSLSLGEIDARGNLTWEASGPEASLTRSRLSLEGAMSARHCGPWNSRWQ</sequence>
<dbReference type="EMBL" id="MAJD01000001">
    <property type="protein sequence ID" value="OBX37283.1"/>
    <property type="molecule type" value="Genomic_DNA"/>
</dbReference>
<feature type="domain" description="YhdP central" evidence="1">
    <location>
        <begin position="2"/>
        <end position="305"/>
    </location>
</feature>
<dbReference type="PANTHER" id="PTHR38690">
    <property type="entry name" value="PROTEASE-RELATED"/>
    <property type="match status" value="1"/>
</dbReference>
<dbReference type="InterPro" id="IPR025263">
    <property type="entry name" value="YhdP_central"/>
</dbReference>
<reference evidence="2 3" key="1">
    <citation type="submission" date="2016-06" db="EMBL/GenBank/DDBJ databases">
        <title>Genome sequence of halotolerant plant growth promoting strain of Halomonas elongata HEK1 isolated from salterns of Rann of Kutch, Gujarat, India.</title>
        <authorList>
            <person name="Gaba S."/>
            <person name="Singh R.N."/>
            <person name="Abrol S."/>
            <person name="Kaushik R."/>
            <person name="Saxena A.K."/>
        </authorList>
    </citation>
    <scope>NUCLEOTIDE SEQUENCE [LARGE SCALE GENOMIC DNA]</scope>
    <source>
        <strain evidence="2 3">HEK1</strain>
    </source>
</reference>